<dbReference type="Proteomes" id="UP000765509">
    <property type="component" value="Unassembled WGS sequence"/>
</dbReference>
<sequence>MDGKDEEGDLDVQNNLSQCGSDTNENSSVTAKAKEPTGTRSKAQKRCHHSDYSNENSEQDNRNEASHIKPHLSSSKKNPKWNSLIRLIPNEGIISDLLVTKQKSSVFGFMDHKMEIQD</sequence>
<feature type="compositionally biased region" description="Acidic residues" evidence="1">
    <location>
        <begin position="1"/>
        <end position="10"/>
    </location>
</feature>
<dbReference type="AlphaFoldDB" id="A0A9Q3BG74"/>
<dbReference type="EMBL" id="AVOT02000856">
    <property type="protein sequence ID" value="MBW0464707.1"/>
    <property type="molecule type" value="Genomic_DNA"/>
</dbReference>
<evidence type="ECO:0000313" key="2">
    <source>
        <dbReference type="EMBL" id="MBW0464707.1"/>
    </source>
</evidence>
<reference evidence="2" key="1">
    <citation type="submission" date="2021-03" db="EMBL/GenBank/DDBJ databases">
        <title>Draft genome sequence of rust myrtle Austropuccinia psidii MF-1, a brazilian biotype.</title>
        <authorList>
            <person name="Quecine M.C."/>
            <person name="Pachon D.M.R."/>
            <person name="Bonatelli M.L."/>
            <person name="Correr F.H."/>
            <person name="Franceschini L.M."/>
            <person name="Leite T.F."/>
            <person name="Margarido G.R.A."/>
            <person name="Almeida C.A."/>
            <person name="Ferrarezi J.A."/>
            <person name="Labate C.A."/>
        </authorList>
    </citation>
    <scope>NUCLEOTIDE SEQUENCE</scope>
    <source>
        <strain evidence="2">MF-1</strain>
    </source>
</reference>
<gene>
    <name evidence="2" type="ORF">O181_004422</name>
</gene>
<organism evidence="2 3">
    <name type="scientific">Austropuccinia psidii MF-1</name>
    <dbReference type="NCBI Taxonomy" id="1389203"/>
    <lineage>
        <taxon>Eukaryota</taxon>
        <taxon>Fungi</taxon>
        <taxon>Dikarya</taxon>
        <taxon>Basidiomycota</taxon>
        <taxon>Pucciniomycotina</taxon>
        <taxon>Pucciniomycetes</taxon>
        <taxon>Pucciniales</taxon>
        <taxon>Sphaerophragmiaceae</taxon>
        <taxon>Austropuccinia</taxon>
    </lineage>
</organism>
<feature type="region of interest" description="Disordered" evidence="1">
    <location>
        <begin position="1"/>
        <end position="80"/>
    </location>
</feature>
<name>A0A9Q3BG74_9BASI</name>
<feature type="compositionally biased region" description="Polar residues" evidence="1">
    <location>
        <begin position="12"/>
        <end position="30"/>
    </location>
</feature>
<evidence type="ECO:0000256" key="1">
    <source>
        <dbReference type="SAM" id="MobiDB-lite"/>
    </source>
</evidence>
<accession>A0A9Q3BG74</accession>
<proteinExistence type="predicted"/>
<protein>
    <submittedName>
        <fullName evidence="2">Uncharacterized protein</fullName>
    </submittedName>
</protein>
<evidence type="ECO:0000313" key="3">
    <source>
        <dbReference type="Proteomes" id="UP000765509"/>
    </source>
</evidence>
<comment type="caution">
    <text evidence="2">The sequence shown here is derived from an EMBL/GenBank/DDBJ whole genome shotgun (WGS) entry which is preliminary data.</text>
</comment>
<keyword evidence="3" id="KW-1185">Reference proteome</keyword>